<dbReference type="Pfam" id="PF00038">
    <property type="entry name" value="Filament"/>
    <property type="match status" value="1"/>
</dbReference>
<dbReference type="Proteomes" id="UP001482620">
    <property type="component" value="Unassembled WGS sequence"/>
</dbReference>
<gene>
    <name evidence="5" type="ORF">ILYODFUR_011399</name>
</gene>
<sequence>MSLRVKQNRQARLCAVSEGFSTKSMGSYPVLKASTTNNVVPIKPLNINKNLLTPVKVDIDSAAQALRIQEKDQIRGLNNRFASYIQKVQLLEQQKKILETKWQLLQEPTITSSDTEPVYKAFIANLEKQLDLAHKDKERLEVERRAAFSQVDSYQSKYEEEINRRFSAENLFVENKKDMDAGYIAKVELETMLSGLEEDFKFLSAVYDAEMREVQGSLKETSVVVEMDNSRSLNMDQVVSDVKAQYEQIAACSREETENWYRTKFDMMTFQAKQSDAELSSTKGEIAELKRRISHLQHDIDSLKLHCETLQSSITEADTHGQNAMSDASVRIKMLKQALMESKHLMAKQIKEYQDLMNIKLGLDIEISTYKKLMEGEEERLGQQNFATIHSVPISRNVSPAPINNNHQRRRSGPVLIKTVETKKISYS</sequence>
<comment type="caution">
    <text evidence="5">The sequence shown here is derived from an EMBL/GenBank/DDBJ whole genome shotgun (WGS) entry which is preliminary data.</text>
</comment>
<evidence type="ECO:0000256" key="2">
    <source>
        <dbReference type="ARBA" id="ARBA00023054"/>
    </source>
</evidence>
<dbReference type="Gene3D" id="1.20.5.170">
    <property type="match status" value="1"/>
</dbReference>
<feature type="coiled-coil region" evidence="3">
    <location>
        <begin position="272"/>
        <end position="306"/>
    </location>
</feature>
<organism evidence="5 6">
    <name type="scientific">Ilyodon furcidens</name>
    <name type="common">goldbreast splitfin</name>
    <dbReference type="NCBI Taxonomy" id="33524"/>
    <lineage>
        <taxon>Eukaryota</taxon>
        <taxon>Metazoa</taxon>
        <taxon>Chordata</taxon>
        <taxon>Craniata</taxon>
        <taxon>Vertebrata</taxon>
        <taxon>Euteleostomi</taxon>
        <taxon>Actinopterygii</taxon>
        <taxon>Neopterygii</taxon>
        <taxon>Teleostei</taxon>
        <taxon>Neoteleostei</taxon>
        <taxon>Acanthomorphata</taxon>
        <taxon>Ovalentaria</taxon>
        <taxon>Atherinomorphae</taxon>
        <taxon>Cyprinodontiformes</taxon>
        <taxon>Goodeidae</taxon>
        <taxon>Ilyodon</taxon>
    </lineage>
</organism>
<dbReference type="PRINTS" id="PR01276">
    <property type="entry name" value="TYPE2KERATIN"/>
</dbReference>
<dbReference type="SUPFAM" id="SSF64593">
    <property type="entry name" value="Intermediate filament protein, coiled coil region"/>
    <property type="match status" value="2"/>
</dbReference>
<evidence type="ECO:0000313" key="6">
    <source>
        <dbReference type="Proteomes" id="UP001482620"/>
    </source>
</evidence>
<keyword evidence="6" id="KW-1185">Reference proteome</keyword>
<dbReference type="Gene3D" id="1.20.5.1160">
    <property type="entry name" value="Vasodilator-stimulated phosphoprotein"/>
    <property type="match status" value="1"/>
</dbReference>
<evidence type="ECO:0000256" key="3">
    <source>
        <dbReference type="SAM" id="Coils"/>
    </source>
</evidence>
<dbReference type="InterPro" id="IPR039008">
    <property type="entry name" value="IF_rod_dom"/>
</dbReference>
<dbReference type="PROSITE" id="PS51842">
    <property type="entry name" value="IF_ROD_2"/>
    <property type="match status" value="1"/>
</dbReference>
<dbReference type="InterPro" id="IPR003054">
    <property type="entry name" value="Keratin_II"/>
</dbReference>
<evidence type="ECO:0000259" key="4">
    <source>
        <dbReference type="PROSITE" id="PS51842"/>
    </source>
</evidence>
<dbReference type="PANTHER" id="PTHR45616">
    <property type="entry name" value="GATA-TYPE DOMAIN-CONTAINING PROTEIN"/>
    <property type="match status" value="1"/>
</dbReference>
<evidence type="ECO:0000256" key="1">
    <source>
        <dbReference type="ARBA" id="ARBA00022754"/>
    </source>
</evidence>
<feature type="coiled-coil region" evidence="3">
    <location>
        <begin position="74"/>
        <end position="157"/>
    </location>
</feature>
<keyword evidence="1" id="KW-0403">Intermediate filament</keyword>
<feature type="domain" description="IF rod" evidence="4">
    <location>
        <begin position="70"/>
        <end position="381"/>
    </location>
</feature>
<dbReference type="Gene3D" id="1.20.5.500">
    <property type="entry name" value="Single helix bin"/>
    <property type="match status" value="1"/>
</dbReference>
<name>A0ABV0SKQ5_9TELE</name>
<dbReference type="EMBL" id="JAHRIQ010000861">
    <property type="protein sequence ID" value="MEQ2221011.1"/>
    <property type="molecule type" value="Genomic_DNA"/>
</dbReference>
<keyword evidence="2 3" id="KW-0175">Coiled coil</keyword>
<dbReference type="PANTHER" id="PTHR45616:SF9">
    <property type="entry name" value="KERATIN, TYPE II CYTOSKELETAL 8-RELATED"/>
    <property type="match status" value="1"/>
</dbReference>
<proteinExistence type="predicted"/>
<reference evidence="5 6" key="1">
    <citation type="submission" date="2021-06" db="EMBL/GenBank/DDBJ databases">
        <authorList>
            <person name="Palmer J.M."/>
        </authorList>
    </citation>
    <scope>NUCLEOTIDE SEQUENCE [LARGE SCALE GENOMIC DNA]</scope>
    <source>
        <strain evidence="6">if_2019</strain>
        <tissue evidence="5">Muscle</tissue>
    </source>
</reference>
<accession>A0ABV0SKQ5</accession>
<dbReference type="SMART" id="SM01391">
    <property type="entry name" value="Filament"/>
    <property type="match status" value="1"/>
</dbReference>
<protein>
    <recommendedName>
        <fullName evidence="4">IF rod domain-containing protein</fullName>
    </recommendedName>
</protein>
<evidence type="ECO:0000313" key="5">
    <source>
        <dbReference type="EMBL" id="MEQ2221011.1"/>
    </source>
</evidence>